<dbReference type="CDD" id="cd07133">
    <property type="entry name" value="ALDH_CALDH_CalB"/>
    <property type="match status" value="1"/>
</dbReference>
<dbReference type="InterPro" id="IPR016163">
    <property type="entry name" value="Ald_DH_C"/>
</dbReference>
<organism evidence="9 10">
    <name type="scientific">Brenneria goodwinii</name>
    <dbReference type="NCBI Taxonomy" id="1109412"/>
    <lineage>
        <taxon>Bacteria</taxon>
        <taxon>Pseudomonadati</taxon>
        <taxon>Pseudomonadota</taxon>
        <taxon>Gammaproteobacteria</taxon>
        <taxon>Enterobacterales</taxon>
        <taxon>Pectobacteriaceae</taxon>
        <taxon>Brenneria</taxon>
    </lineage>
</organism>
<keyword evidence="3" id="KW-0520">NAD</keyword>
<dbReference type="InterPro" id="IPR029510">
    <property type="entry name" value="Ald_DH_CS_GLU"/>
</dbReference>
<keyword evidence="2 4" id="KW-0560">Oxidoreductase</keyword>
<evidence type="ECO:0000256" key="6">
    <source>
        <dbReference type="PROSITE-ProRule" id="PRU10007"/>
    </source>
</evidence>
<name>A0A0G4JQ79_9GAMM</name>
<dbReference type="PIRSF" id="PIRSF036492">
    <property type="entry name" value="ALDH"/>
    <property type="match status" value="1"/>
</dbReference>
<proteinExistence type="inferred from homology"/>
<dbReference type="EMBL" id="CGIG01000001">
    <property type="protein sequence ID" value="CPR14074.1"/>
    <property type="molecule type" value="Genomic_DNA"/>
</dbReference>
<feature type="domain" description="Aldehyde dehydrogenase" evidence="8">
    <location>
        <begin position="7"/>
        <end position="443"/>
    </location>
</feature>
<sequence>MMNSPVTAATLAATVAAMKQAHIQDGPASVELRRDRLNRAVKLLTRHHKELVAAIDADYGHRSPYQTLLADVLSSVATLQNAAENLEQWMQAEEQPAPGPGMQARIQYQPLGVVGIISPWNFPLNLAFSPLAGVFAAGNRALLKPSELTPRTAELLADLIARYFDPLELTTVLGDADVGAAFSAQAFDHLVFTGSTGVGRHVMRAAAENLVPVTLELGGKSPVVLDTDADVRVAAERVLTIKTFNAGQICISPDYVMLPASARDAFVEHARHFIARTFPTLQDNPDYTAIVSDRHFQRLQGLLDDARAKGATVIGLEPENETHADAATRKIAPTLVLDATDEMLVMQEEIFGPILPLKTYRNVDEALAYINAHPRPLAAYYFSQDPQRQQRFSVQTTSGALVINDVMTHATVESVPFGGVGASGIGAYHGIHGFRRFSHAKAVVVQSPGGEYNLRMRAPYADRLAEIEKLLAN</sequence>
<dbReference type="PANTHER" id="PTHR43570">
    <property type="entry name" value="ALDEHYDE DEHYDROGENASE"/>
    <property type="match status" value="1"/>
</dbReference>
<evidence type="ECO:0000313" key="9">
    <source>
        <dbReference type="EMBL" id="CPR14074.1"/>
    </source>
</evidence>
<accession>A0A0G4JQ79</accession>
<dbReference type="PANTHER" id="PTHR43570:SF20">
    <property type="entry name" value="ALDEHYDE DEHYDROGENASE ALDX-RELATED"/>
    <property type="match status" value="1"/>
</dbReference>
<keyword evidence="10" id="KW-1185">Reference proteome</keyword>
<dbReference type="Gene3D" id="3.40.605.10">
    <property type="entry name" value="Aldehyde Dehydrogenase, Chain A, domain 1"/>
    <property type="match status" value="1"/>
</dbReference>
<evidence type="ECO:0000256" key="2">
    <source>
        <dbReference type="ARBA" id="ARBA00023002"/>
    </source>
</evidence>
<dbReference type="InterPro" id="IPR012394">
    <property type="entry name" value="Aldehyde_DH_NAD(P)"/>
</dbReference>
<evidence type="ECO:0000256" key="7">
    <source>
        <dbReference type="RuleBase" id="RU003345"/>
    </source>
</evidence>
<evidence type="ECO:0000313" key="10">
    <source>
        <dbReference type="Proteomes" id="UP000044377"/>
    </source>
</evidence>
<dbReference type="Proteomes" id="UP000044377">
    <property type="component" value="Unassembled WGS sequence"/>
</dbReference>
<feature type="active site" evidence="5">
    <location>
        <position position="250"/>
    </location>
</feature>
<evidence type="ECO:0000259" key="8">
    <source>
        <dbReference type="Pfam" id="PF00171"/>
    </source>
</evidence>
<dbReference type="AlphaFoldDB" id="A0A0G4JQ79"/>
<dbReference type="Gene3D" id="3.40.309.10">
    <property type="entry name" value="Aldehyde Dehydrogenase, Chain A, domain 2"/>
    <property type="match status" value="1"/>
</dbReference>
<evidence type="ECO:0000256" key="1">
    <source>
        <dbReference type="ARBA" id="ARBA00009986"/>
    </source>
</evidence>
<dbReference type="PROSITE" id="PS00687">
    <property type="entry name" value="ALDEHYDE_DEHYDR_GLU"/>
    <property type="match status" value="1"/>
</dbReference>
<evidence type="ECO:0000256" key="3">
    <source>
        <dbReference type="ARBA" id="ARBA00023027"/>
    </source>
</evidence>
<evidence type="ECO:0000256" key="4">
    <source>
        <dbReference type="PIRNR" id="PIRNR036492"/>
    </source>
</evidence>
<gene>
    <name evidence="9" type="ORF">BN1221_00480</name>
</gene>
<comment type="similarity">
    <text evidence="1 4 7">Belongs to the aldehyde dehydrogenase family.</text>
</comment>
<dbReference type="STRING" id="1109412.BN1221_00480"/>
<dbReference type="GO" id="GO:0006081">
    <property type="term" value="P:aldehyde metabolic process"/>
    <property type="evidence" value="ECO:0007669"/>
    <property type="project" value="InterPro"/>
</dbReference>
<evidence type="ECO:0000256" key="5">
    <source>
        <dbReference type="PIRSR" id="PIRSR036492-1"/>
    </source>
</evidence>
<dbReference type="InterPro" id="IPR016162">
    <property type="entry name" value="Ald_DH_N"/>
</dbReference>
<dbReference type="InterPro" id="IPR016161">
    <property type="entry name" value="Ald_DH/histidinol_DH"/>
</dbReference>
<feature type="active site" evidence="5 6">
    <location>
        <position position="216"/>
    </location>
</feature>
<dbReference type="FunFam" id="3.40.309.10:FF:000003">
    <property type="entry name" value="Aldehyde dehydrogenase"/>
    <property type="match status" value="1"/>
</dbReference>
<dbReference type="GO" id="GO:0005737">
    <property type="term" value="C:cytoplasm"/>
    <property type="evidence" value="ECO:0007669"/>
    <property type="project" value="TreeGrafter"/>
</dbReference>
<dbReference type="InterPro" id="IPR015590">
    <property type="entry name" value="Aldehyde_DH_dom"/>
</dbReference>
<dbReference type="Pfam" id="PF00171">
    <property type="entry name" value="Aldedh"/>
    <property type="match status" value="1"/>
</dbReference>
<dbReference type="GO" id="GO:0004029">
    <property type="term" value="F:aldehyde dehydrogenase (NAD+) activity"/>
    <property type="evidence" value="ECO:0007669"/>
    <property type="project" value="TreeGrafter"/>
</dbReference>
<reference evidence="10" key="1">
    <citation type="submission" date="2015-01" db="EMBL/GenBank/DDBJ databases">
        <authorList>
            <person name="Paterson Steve"/>
        </authorList>
    </citation>
    <scope>NUCLEOTIDE SEQUENCE [LARGE SCALE GENOMIC DNA]</scope>
    <source>
        <strain evidence="10">OBR1</strain>
    </source>
</reference>
<protein>
    <recommendedName>
        <fullName evidence="4">Aldehyde dehydrogenase</fullName>
    </recommendedName>
</protein>
<dbReference type="SUPFAM" id="SSF53720">
    <property type="entry name" value="ALDH-like"/>
    <property type="match status" value="1"/>
</dbReference>